<name>A0A8E4UXH1_9CAUD</name>
<gene>
    <name evidence="1" type="ORF">Nekkels1_49</name>
</gene>
<keyword evidence="2" id="KW-1185">Reference proteome</keyword>
<proteinExistence type="predicted"/>
<evidence type="ECO:0000313" key="1">
    <source>
        <dbReference type="EMBL" id="QQO97051.1"/>
    </source>
</evidence>
<reference evidence="1 2" key="1">
    <citation type="submission" date="2020-07" db="EMBL/GenBank/DDBJ databases">
        <title>Highly diverse flavobacterial phages as mortality factor during North Sea spring blooms.</title>
        <authorList>
            <person name="Bartlau N."/>
            <person name="Wichels A."/>
            <person name="Krohne G."/>
            <person name="Adriaenssens E.M."/>
            <person name="Heins A."/>
            <person name="Fuchs B.M."/>
            <person name="Amann R."/>
            <person name="Moraru C."/>
        </authorList>
    </citation>
    <scope>NUCLEOTIDE SEQUENCE [LARGE SCALE GENOMIC DNA]</scope>
</reference>
<dbReference type="Proteomes" id="UP000693689">
    <property type="component" value="Segment"/>
</dbReference>
<protein>
    <submittedName>
        <fullName evidence="1">Structural protein</fullName>
    </submittedName>
</protein>
<dbReference type="EMBL" id="MT732443">
    <property type="protein sequence ID" value="QQO97051.1"/>
    <property type="molecule type" value="Genomic_DNA"/>
</dbReference>
<organism evidence="1 2">
    <name type="scientific">Cellulophaga phage Nekkels_1</name>
    <dbReference type="NCBI Taxonomy" id="2745692"/>
    <lineage>
        <taxon>Viruses</taxon>
        <taxon>Duplodnaviria</taxon>
        <taxon>Heunggongvirae</taxon>
        <taxon>Uroviricota</taxon>
        <taxon>Caudoviricetes</taxon>
        <taxon>Assiduviridae</taxon>
        <taxon>Nekkelsvirus</taxon>
        <taxon>Nekkelsvirus Nekkels</taxon>
    </lineage>
</organism>
<accession>A0A8E4UXH1</accession>
<evidence type="ECO:0000313" key="2">
    <source>
        <dbReference type="Proteomes" id="UP000693689"/>
    </source>
</evidence>
<sequence length="714" mass="80804">MSDRANIIKYKLYSDELGFLDIPEPINYDDGNKDVTERESNYKTFVTSKAGAMEIYGGSFNYLLGLIGVYGLIPNVRLIESRKSDDSIDQKWKETSNVGLDLGTCDFDMERKTVKVETQVGGLMQIIDTRFDDEYNVYDNESSEETNLSDLKLVDVKLDSRQIFRRSRLFVDDGEEVFAVVSGNDGLNARAIPFKVDYQSDDNVNNVLGTELNANNGNYTTVSSGNSGNLFYLVSDRPRTVILNGTVKTRIKTRNSGSFSLDLVRYTTEDLLFDEVILNLDTCNPNITGDICSYTFNNYEVDLNVGDSLSISTLSDTSDGIVYEVFDTEITIKEDSVYPITYSKSIKAFDLLERLVSLMTGKESSFKSTLFESGGKYENLLFAHGTQLRNMPRIINKGEEDETEIQSSTSMQDVIDAISILEPLCYGVKKINNKEYFYIESEKETQRSFTAIKLGVTTDKFRLIPVSDESRGVIPDNYYSSINIGSETTGSEYGEVNNLYSICGNATWNTINSTNKSAYEVLTSFRTGSVDIELTRQKQYDDNPDTDSDYDDDWFMIDSKKVGVEYQLKKWQDYYDTIPTNVYSPETEYNFKFTPYELLKGHGWKLNSGLIQYPNKSLKFISSNCSSSLITDGFKHDDKIPHSTLDKPTFSNMTVNFKLAVNQEISEMLRGTTNGIDNKFGLVQFYSEGIEQYGRLIKVDENDSGSWELIEAYI</sequence>